<proteinExistence type="predicted"/>
<evidence type="ECO:0000256" key="1">
    <source>
        <dbReference type="SAM" id="MobiDB-lite"/>
    </source>
</evidence>
<dbReference type="AlphaFoldDB" id="Q827C8"/>
<dbReference type="HOGENOM" id="CLU_1110869_0_0_11"/>
<dbReference type="Proteomes" id="UP000000428">
    <property type="component" value="Chromosome"/>
</dbReference>
<organism evidence="2 3">
    <name type="scientific">Streptomyces avermitilis (strain ATCC 31267 / DSM 46492 / JCM 5070 / NBRC 14893 / NCIMB 12804 / NRRL 8165 / MA-4680)</name>
    <dbReference type="NCBI Taxonomy" id="227882"/>
    <lineage>
        <taxon>Bacteria</taxon>
        <taxon>Bacillati</taxon>
        <taxon>Actinomycetota</taxon>
        <taxon>Actinomycetes</taxon>
        <taxon>Kitasatosporales</taxon>
        <taxon>Streptomycetaceae</taxon>
        <taxon>Streptomyces</taxon>
    </lineage>
</organism>
<protein>
    <recommendedName>
        <fullName evidence="4">Peptidase</fullName>
    </recommendedName>
</protein>
<sequence>MPCRSPPERRGCLRREARRRASHRGNGAMSFVRRRGRVRLPNLRRTREWFPAGMTSVDEADEVGDVPSRTPRQPAAESGSRRAELDAGLTAELASAVAGARRRAVRDGDRQVDTAHLLHTLLETDPQVHAVFDGGPQVARLLGYLVQRSIGYGLRWRSRVEDSAAGPTVGEPEGWSPVAAGAMGAAHERAARRGEDRARGVDLLAAIAADPESRAVEVLGRAGVDVRVLLTRIEAWLEFEDLVGGGEVAP</sequence>
<dbReference type="eggNOG" id="ENOG50342ZB">
    <property type="taxonomic scope" value="Bacteria"/>
</dbReference>
<name>Q827C8_STRAW</name>
<dbReference type="SUPFAM" id="SSF81923">
    <property type="entry name" value="Double Clp-N motif"/>
    <property type="match status" value="1"/>
</dbReference>
<dbReference type="KEGG" id="sma:SAVERM_6996"/>
<evidence type="ECO:0008006" key="4">
    <source>
        <dbReference type="Google" id="ProtNLM"/>
    </source>
</evidence>
<evidence type="ECO:0000313" key="3">
    <source>
        <dbReference type="Proteomes" id="UP000000428"/>
    </source>
</evidence>
<reference evidence="2 3" key="1">
    <citation type="journal article" date="2001" name="Proc. Natl. Acad. Sci. U.S.A.">
        <title>Genome sequence of an industrial microorganism Streptomyces avermitilis: deducing the ability of producing secondary metabolites.</title>
        <authorList>
            <person name="Omura S."/>
            <person name="Ikeda H."/>
            <person name="Ishikawa J."/>
            <person name="Hanamoto A."/>
            <person name="Takahashi C."/>
            <person name="Shinose M."/>
            <person name="Takahashi Y."/>
            <person name="Horikawa H."/>
            <person name="Nakazawa H."/>
            <person name="Osonoe T."/>
            <person name="Kikuchi H."/>
            <person name="Shiba T."/>
            <person name="Sakaki Y."/>
            <person name="Hattori M."/>
        </authorList>
    </citation>
    <scope>NUCLEOTIDE SEQUENCE [LARGE SCALE GENOMIC DNA]</scope>
    <source>
        <strain evidence="3">ATCC 31267 / DSM 46492 / JCM 5070 / NBRC 14893 / NCIMB 12804 / NRRL 8165 / MA-4680</strain>
    </source>
</reference>
<feature type="compositionally biased region" description="Basic and acidic residues" evidence="1">
    <location>
        <begin position="1"/>
        <end position="15"/>
    </location>
</feature>
<dbReference type="Gene3D" id="1.10.1780.10">
    <property type="entry name" value="Clp, N-terminal domain"/>
    <property type="match status" value="1"/>
</dbReference>
<accession>Q827C8</accession>
<reference evidence="2 3" key="2">
    <citation type="journal article" date="2003" name="Nat. Biotechnol.">
        <title>Complete genome sequence and comparative analysis of the industrial microorganism Streptomyces avermitilis.</title>
        <authorList>
            <person name="Ikeda H."/>
            <person name="Ishikawa J."/>
            <person name="Hanamoto A."/>
            <person name="Shinose M."/>
            <person name="Kikuchi H."/>
            <person name="Shiba T."/>
            <person name="Sakaki Y."/>
            <person name="Hattori M."/>
            <person name="Omura S."/>
        </authorList>
    </citation>
    <scope>NUCLEOTIDE SEQUENCE [LARGE SCALE GENOMIC DNA]</scope>
    <source>
        <strain evidence="3">ATCC 31267 / DSM 46492 / JCM 5070 / NBRC 14893 / NCIMB 12804 / NRRL 8165 / MA-4680</strain>
    </source>
</reference>
<keyword evidence="3" id="KW-1185">Reference proteome</keyword>
<reference evidence="2 3" key="3">
    <citation type="journal article" date="2014" name="J. Ind. Microbiol. Biotechnol.">
        <title>Genome mining of the Streptomyces avermitilis genome and development of genome-minimized hosts for heterologous expression of biosynthetic gene clusters.</title>
        <authorList>
            <person name="Ikeda H."/>
            <person name="Shin-ya K."/>
            <person name="Omura S."/>
        </authorList>
    </citation>
    <scope>NUCLEOTIDE SEQUENCE [LARGE SCALE GENOMIC DNA]</scope>
    <source>
        <strain evidence="3">ATCC 31267 / DSM 46492 / JCM 5070 / NBRC 14893 / NCIMB 12804 / NRRL 8165 / MA-4680</strain>
    </source>
</reference>
<dbReference type="InterPro" id="IPR036628">
    <property type="entry name" value="Clp_N_dom_sf"/>
</dbReference>
<evidence type="ECO:0000313" key="2">
    <source>
        <dbReference type="EMBL" id="BAC74707.1"/>
    </source>
</evidence>
<feature type="region of interest" description="Disordered" evidence="1">
    <location>
        <begin position="60"/>
        <end position="84"/>
    </location>
</feature>
<dbReference type="EMBL" id="BA000030">
    <property type="protein sequence ID" value="BAC74707.1"/>
    <property type="molecule type" value="Genomic_DNA"/>
</dbReference>
<gene>
    <name evidence="2" type="ORF">SAVERM_6996</name>
</gene>
<feature type="region of interest" description="Disordered" evidence="1">
    <location>
        <begin position="1"/>
        <end position="33"/>
    </location>
</feature>